<dbReference type="GO" id="GO:0015920">
    <property type="term" value="P:lipopolysaccharide transport"/>
    <property type="evidence" value="ECO:0007669"/>
    <property type="project" value="InterPro"/>
</dbReference>
<dbReference type="InterPro" id="IPR020889">
    <property type="entry name" value="LipoPS_assembly_LptD"/>
</dbReference>
<evidence type="ECO:0000256" key="2">
    <source>
        <dbReference type="ARBA" id="ARBA00023136"/>
    </source>
</evidence>
<comment type="subcellular location">
    <subcellularLocation>
        <location evidence="4">Cell outer membrane</location>
    </subcellularLocation>
</comment>
<gene>
    <name evidence="4" type="primary">lptD</name>
    <name evidence="7" type="ORF">M997_3112</name>
</gene>
<comment type="caution">
    <text evidence="7">The sequence shown here is derived from an EMBL/GenBank/DDBJ whole genome shotgun (WGS) entry which is preliminary data.</text>
</comment>
<dbReference type="HAMAP" id="MF_01411">
    <property type="entry name" value="LPS_assembly_LptD"/>
    <property type="match status" value="1"/>
</dbReference>
<feature type="domain" description="Organic solvent tolerance-like N-terminal" evidence="5">
    <location>
        <begin position="53"/>
        <end position="190"/>
    </location>
</feature>
<evidence type="ECO:0000256" key="4">
    <source>
        <dbReference type="HAMAP-Rule" id="MF_01411"/>
    </source>
</evidence>
<dbReference type="AlphaFoldDB" id="A0AAJ3HQ23"/>
<protein>
    <recommendedName>
        <fullName evidence="4">LPS-assembly protein LptD</fullName>
    </recommendedName>
</protein>
<dbReference type="GO" id="GO:0009279">
    <property type="term" value="C:cell outer membrane"/>
    <property type="evidence" value="ECO:0007669"/>
    <property type="project" value="UniProtKB-SubCell"/>
</dbReference>
<comment type="subunit">
    <text evidence="4">Component of the lipopolysaccharide transport and assembly complex. Interacts with LptE and LptA.</text>
</comment>
<keyword evidence="2 4" id="KW-0472">Membrane</keyword>
<evidence type="ECO:0000256" key="3">
    <source>
        <dbReference type="ARBA" id="ARBA00023237"/>
    </source>
</evidence>
<keyword evidence="1 4" id="KW-0732">Signal</keyword>
<comment type="function">
    <text evidence="4">Together with LptE, is involved in the assembly of lipopolysaccharide (LPS) at the surface of the outer membrane.</text>
</comment>
<dbReference type="Gene3D" id="2.60.450.10">
    <property type="entry name" value="Lipopolysaccharide (LPS) transport protein A like domain"/>
    <property type="match status" value="1"/>
</dbReference>
<dbReference type="InterPro" id="IPR007543">
    <property type="entry name" value="LptD_C"/>
</dbReference>
<dbReference type="GO" id="GO:1990351">
    <property type="term" value="C:transporter complex"/>
    <property type="evidence" value="ECO:0007669"/>
    <property type="project" value="TreeGrafter"/>
</dbReference>
<dbReference type="PANTHER" id="PTHR30189:SF1">
    <property type="entry name" value="LPS-ASSEMBLY PROTEIN LPTD"/>
    <property type="match status" value="1"/>
</dbReference>
<dbReference type="InterPro" id="IPR005653">
    <property type="entry name" value="OstA-like_N"/>
</dbReference>
<evidence type="ECO:0000256" key="1">
    <source>
        <dbReference type="ARBA" id="ARBA00022729"/>
    </source>
</evidence>
<proteinExistence type="inferred from homology"/>
<keyword evidence="8" id="KW-1185">Reference proteome</keyword>
<comment type="caution">
    <text evidence="4">Lacks conserved residue(s) required for the propagation of feature annotation.</text>
</comment>
<evidence type="ECO:0000313" key="8">
    <source>
        <dbReference type="Proteomes" id="UP000078250"/>
    </source>
</evidence>
<organism evidence="7 8">
    <name type="scientific">Proteus hauseri ATCC 700826</name>
    <dbReference type="NCBI Taxonomy" id="1354271"/>
    <lineage>
        <taxon>Bacteria</taxon>
        <taxon>Pseudomonadati</taxon>
        <taxon>Pseudomonadota</taxon>
        <taxon>Gammaproteobacteria</taxon>
        <taxon>Enterobacterales</taxon>
        <taxon>Morganellaceae</taxon>
        <taxon>Proteus</taxon>
    </lineage>
</organism>
<dbReference type="RefSeq" id="WP_064721012.1">
    <property type="nucleotide sequence ID" value="NZ_LXEV01000034.1"/>
</dbReference>
<evidence type="ECO:0000259" key="5">
    <source>
        <dbReference type="Pfam" id="PF03968"/>
    </source>
</evidence>
<name>A0AAJ3HQ23_PROHU</name>
<comment type="similarity">
    <text evidence="4">Belongs to the LptD family.</text>
</comment>
<reference evidence="7 8" key="1">
    <citation type="submission" date="2016-04" db="EMBL/GenBank/DDBJ databases">
        <title>ATOL: Assembling a taxonomically balanced genome-scale reconstruction of the evolutionary history of the Enterobacteriaceae.</title>
        <authorList>
            <person name="Plunkett G.III."/>
            <person name="Neeno-Eckwall E.C."/>
            <person name="Glasner J.D."/>
            <person name="Perna N.T."/>
        </authorList>
    </citation>
    <scope>NUCLEOTIDE SEQUENCE [LARGE SCALE GENOMIC DNA]</scope>
    <source>
        <strain evidence="7 8">ATCC 700826</strain>
    </source>
</reference>
<dbReference type="PANTHER" id="PTHR30189">
    <property type="entry name" value="LPS-ASSEMBLY PROTEIN"/>
    <property type="match status" value="1"/>
</dbReference>
<dbReference type="Pfam" id="PF03968">
    <property type="entry name" value="LptD_N"/>
    <property type="match status" value="1"/>
</dbReference>
<dbReference type="EMBL" id="LXEV01000034">
    <property type="protein sequence ID" value="OAT45081.1"/>
    <property type="molecule type" value="Genomic_DNA"/>
</dbReference>
<sequence length="791" mass="90806">MKKSYPTLLATLVWATIYGQPAYADLASQCLLGVPVYNKPLVEGDPNKLPVTIKANDMQGEYPRMVRYKGDVGITQGNQTLSADSVELTQTEGEVPLRMVTATGNVSYDDPQIILKGPRAWSNLNNKDTDIEEGDYQMVGRQGRGYADKMQMRGENRYTIMDKGMFTSCLPGDDSWSVLGSEVILDREEQVAEIWNARFRVANVPIFYSPYLQLPIGDKRRSGFLIPNGSYSRSSGFEFLLPYYWNIAPNYDATITTNYISRRGLKLDNEFRYLTTPGSGTIAVDWINHDTQYNKDKNEANAGYLPRDSASRWLFYWGHNGVMNNVWRFNIDYTKVSDNKYFTDFTSQYGNTTDGYATQKFSTGYAQQNWNATLTTKQFQIFSENRNAKAYRAEPQLDLNYYKNDIGPFDFRTYAQFVRFTSVGDNTPEANRFHIEPTVSLPLSNGWASFNNELKLMATHYDQDIPDAYKEKYGDVLKDNVNRVLPQFKSDAKVVFERQYSQGDITQTLEPRVQYLYVPYKDQTNINNFDSSLLQSNYNGLFRDRMYGGLDRIASANQLTAGVTSRFYDSELVERFNVSVGQIYFFERPRTGPSSKINEIINSKDESGSMVWAGDAYWRISDEWGMRGGLQYDRRLGSVSMGDAIMEYRKDSDHLLQLNYRYVDRDYIQATRIRTLEDSQNNWLKDYQKGISQIGVVGSWPLAERWGLVGSYYFDTKESEPVSQMVGIQYNTCCWAVNVGYERKIVGWKVDHSDIDNKWSVNVELRGLSNNHSLGSQKMLERGILPYQRAF</sequence>
<dbReference type="InterPro" id="IPR050218">
    <property type="entry name" value="LptD"/>
</dbReference>
<dbReference type="GO" id="GO:0043165">
    <property type="term" value="P:Gram-negative-bacterium-type cell outer membrane assembly"/>
    <property type="evidence" value="ECO:0007669"/>
    <property type="project" value="UniProtKB-UniRule"/>
</dbReference>
<dbReference type="Proteomes" id="UP000078250">
    <property type="component" value="Unassembled WGS sequence"/>
</dbReference>
<accession>A0AAJ3HQ23</accession>
<evidence type="ECO:0000259" key="6">
    <source>
        <dbReference type="Pfam" id="PF04453"/>
    </source>
</evidence>
<dbReference type="Pfam" id="PF04453">
    <property type="entry name" value="LptD"/>
    <property type="match status" value="1"/>
</dbReference>
<keyword evidence="3 4" id="KW-0998">Cell outer membrane</keyword>
<evidence type="ECO:0000313" key="7">
    <source>
        <dbReference type="EMBL" id="OAT45081.1"/>
    </source>
</evidence>
<feature type="domain" description="LptD C-terminal" evidence="6">
    <location>
        <begin position="311"/>
        <end position="706"/>
    </location>
</feature>
<dbReference type="NCBIfam" id="NF002997">
    <property type="entry name" value="PRK03761.1"/>
    <property type="match status" value="1"/>
</dbReference>